<sequence>MSEAQGETAGHRAPTAPADRTGTGHTLNTLMWAVLIPVVATAAGFLAQYPYGMLWLGVVIVLGAAAAAAVVAGGIWHRAGAATLAACATVALALSAGPALYELYVKRAGDRVDALVAGTGKRTNHKGTELDVCRVVDTSGKVRDLSEQQNCHGQFTPKQHVVLFVDPLDALDPWVEATDERAVDGAGLGITAGLFAVTGSALLYAGLRRRPGR</sequence>
<dbReference type="EMBL" id="JAURUE010000001">
    <property type="protein sequence ID" value="MDP9612021.1"/>
    <property type="molecule type" value="Genomic_DNA"/>
</dbReference>
<evidence type="ECO:0000256" key="1">
    <source>
        <dbReference type="SAM" id="MobiDB-lite"/>
    </source>
</evidence>
<evidence type="ECO:0008006" key="5">
    <source>
        <dbReference type="Google" id="ProtNLM"/>
    </source>
</evidence>
<feature type="transmembrane region" description="Helical" evidence="2">
    <location>
        <begin position="186"/>
        <end position="207"/>
    </location>
</feature>
<keyword evidence="2" id="KW-1133">Transmembrane helix</keyword>
<keyword evidence="2" id="KW-0472">Membrane</keyword>
<gene>
    <name evidence="3" type="ORF">JOF35_004298</name>
</gene>
<reference evidence="3 4" key="1">
    <citation type="submission" date="2023-07" db="EMBL/GenBank/DDBJ databases">
        <title>Sequencing the genomes of 1000 actinobacteria strains.</title>
        <authorList>
            <person name="Klenk H.-P."/>
        </authorList>
    </citation>
    <scope>NUCLEOTIDE SEQUENCE [LARGE SCALE GENOMIC DNA]</scope>
    <source>
        <strain evidence="3 4">DSM 41600</strain>
    </source>
</reference>
<keyword evidence="2" id="KW-0812">Transmembrane</keyword>
<feature type="transmembrane region" description="Helical" evidence="2">
    <location>
        <begin position="53"/>
        <end position="76"/>
    </location>
</feature>
<protein>
    <recommendedName>
        <fullName evidence="5">DUF3592 domain-containing protein</fullName>
    </recommendedName>
</protein>
<keyword evidence="4" id="KW-1185">Reference proteome</keyword>
<feature type="transmembrane region" description="Helical" evidence="2">
    <location>
        <begin position="83"/>
        <end position="101"/>
    </location>
</feature>
<evidence type="ECO:0000256" key="2">
    <source>
        <dbReference type="SAM" id="Phobius"/>
    </source>
</evidence>
<evidence type="ECO:0000313" key="3">
    <source>
        <dbReference type="EMBL" id="MDP9612021.1"/>
    </source>
</evidence>
<accession>A0ABT9KXB2</accession>
<dbReference type="RefSeq" id="WP_307110971.1">
    <property type="nucleotide sequence ID" value="NZ_JAURUE010000001.1"/>
</dbReference>
<comment type="caution">
    <text evidence="3">The sequence shown here is derived from an EMBL/GenBank/DDBJ whole genome shotgun (WGS) entry which is preliminary data.</text>
</comment>
<proteinExistence type="predicted"/>
<evidence type="ECO:0000313" key="4">
    <source>
        <dbReference type="Proteomes" id="UP001234880"/>
    </source>
</evidence>
<dbReference type="Proteomes" id="UP001234880">
    <property type="component" value="Unassembled WGS sequence"/>
</dbReference>
<feature type="region of interest" description="Disordered" evidence="1">
    <location>
        <begin position="1"/>
        <end position="22"/>
    </location>
</feature>
<feature type="transmembrane region" description="Helical" evidence="2">
    <location>
        <begin position="30"/>
        <end position="47"/>
    </location>
</feature>
<name>A0ABT9KXB2_9ACTN</name>
<organism evidence="3 4">
    <name type="scientific">Streptomyces demainii</name>
    <dbReference type="NCBI Taxonomy" id="588122"/>
    <lineage>
        <taxon>Bacteria</taxon>
        <taxon>Bacillati</taxon>
        <taxon>Actinomycetota</taxon>
        <taxon>Actinomycetes</taxon>
        <taxon>Kitasatosporales</taxon>
        <taxon>Streptomycetaceae</taxon>
        <taxon>Streptomyces</taxon>
    </lineage>
</organism>